<keyword evidence="2" id="KW-1185">Reference proteome</keyword>
<organism evidence="1 2">
    <name type="scientific">Trametes pubescens</name>
    <name type="common">White-rot fungus</name>
    <dbReference type="NCBI Taxonomy" id="154538"/>
    <lineage>
        <taxon>Eukaryota</taxon>
        <taxon>Fungi</taxon>
        <taxon>Dikarya</taxon>
        <taxon>Basidiomycota</taxon>
        <taxon>Agaricomycotina</taxon>
        <taxon>Agaricomycetes</taxon>
        <taxon>Polyporales</taxon>
        <taxon>Polyporaceae</taxon>
        <taxon>Trametes</taxon>
    </lineage>
</organism>
<evidence type="ECO:0000313" key="1">
    <source>
        <dbReference type="EMBL" id="OJT14283.1"/>
    </source>
</evidence>
<accession>A0A1M2W3A9</accession>
<evidence type="ECO:0000313" key="2">
    <source>
        <dbReference type="Proteomes" id="UP000184267"/>
    </source>
</evidence>
<proteinExistence type="predicted"/>
<reference evidence="1 2" key="1">
    <citation type="submission" date="2016-10" db="EMBL/GenBank/DDBJ databases">
        <title>Genome sequence of the basidiomycete white-rot fungus Trametes pubescens.</title>
        <authorList>
            <person name="Makela M.R."/>
            <person name="Granchi Z."/>
            <person name="Peng M."/>
            <person name="De Vries R.P."/>
            <person name="Grigoriev I."/>
            <person name="Riley R."/>
            <person name="Hilden K."/>
        </authorList>
    </citation>
    <scope>NUCLEOTIDE SEQUENCE [LARGE SCALE GENOMIC DNA]</scope>
    <source>
        <strain evidence="1 2">FBCC735</strain>
    </source>
</reference>
<sequence length="82" mass="9059">MTYRFMLDLHEVARSSAGNSITQGELPRISRALGQQDTLVFRPASGGRPSVVSRMTDDVSEIYGGSAMVNEEHEDEWDDDAV</sequence>
<dbReference type="EMBL" id="MNAD01000308">
    <property type="protein sequence ID" value="OJT14283.1"/>
    <property type="molecule type" value="Genomic_DNA"/>
</dbReference>
<dbReference type="Proteomes" id="UP000184267">
    <property type="component" value="Unassembled WGS sequence"/>
</dbReference>
<name>A0A1M2W3A9_TRAPU</name>
<gene>
    <name evidence="1" type="ORF">TRAPUB_9143</name>
</gene>
<comment type="caution">
    <text evidence="1">The sequence shown here is derived from an EMBL/GenBank/DDBJ whole genome shotgun (WGS) entry which is preliminary data.</text>
</comment>
<dbReference type="OrthoDB" id="2799286at2759"/>
<protein>
    <submittedName>
        <fullName evidence="1">Uncharacterized protein</fullName>
    </submittedName>
</protein>
<dbReference type="AlphaFoldDB" id="A0A1M2W3A9"/>